<dbReference type="InterPro" id="IPR050351">
    <property type="entry name" value="BphY/WalK/GraS-like"/>
</dbReference>
<sequence>MKQRAWRLRSHLAALLLATMGLSFTVIVVSGLLWRLPQLELDSRRLLRQQTHDVAARMDLLLAARQARLILLAAVLRGDDAAADGALLQTHVGAGQEFQALYLLSPAGQVRALALPAAGLAAEWVGRDLSDNPLYRGVRTGRDAAWSGSQPSLLGSTPAVGLAYRRNDGAVLIGEASAAFLQEVMQTAADDRTSDVWLVDGTANIRADTEQGRYVGQLQLDGWPLLQAALAGTEPPGGFSLEQRSYWAVAVPATRLGWVVVGRTPAGWAHPAVRELLPYAAVVVAGSVAIGLWIASVWARRMSRSLQDILARAARTTAGAAAGHSWPRGSVREFNAVSSDLEGMAAALQARQQKFQAIFNAVPVAAAVVDADNGGRALDVNEAWCRVLGHRREDVLGRTAVEVGVFSAEQLARIAPMQGDSMALEIPMWRRDGQPVQMLSFGQRVRLPNAHWVVWTNVDVTALRCVERELQALNQELEQRVAQRTQALSDANAQLARTAEQLRLAQDELVHSEKMAALGALVAGVAHELNTPLGNGVMAVSAVADEARRFRALAQSGIRRADLRQLTDSVEQGIDIAQRNLRRAADLVQSFKQVAVDQTSARRRRFELGEVVHEMVVSLQPSFSRTPYRIETEVPATGLLLDSYPGALGQTIGNLIQNAALHGFDGRDHGTVRLSAGRADDGQFWLHVADDGKGIAPEHIDRIFEPFMTTRMGRGGSGLGLHISYNAVVNVLGGALTVHSVPGQGACFMLRLPSEAPQSAPAALEPLP</sequence>
<evidence type="ECO:0000256" key="6">
    <source>
        <dbReference type="ARBA" id="ARBA00023136"/>
    </source>
</evidence>
<dbReference type="InterPro" id="IPR004358">
    <property type="entry name" value="Sig_transdc_His_kin-like_C"/>
</dbReference>
<dbReference type="CDD" id="cd00075">
    <property type="entry name" value="HATPase"/>
    <property type="match status" value="1"/>
</dbReference>
<keyword evidence="12" id="KW-1185">Reference proteome</keyword>
<keyword evidence="4" id="KW-0808">Transferase</keyword>
<evidence type="ECO:0000256" key="2">
    <source>
        <dbReference type="ARBA" id="ARBA00012438"/>
    </source>
</evidence>
<dbReference type="GO" id="GO:0000156">
    <property type="term" value="F:phosphorelay response regulator activity"/>
    <property type="evidence" value="ECO:0007669"/>
    <property type="project" value="TreeGrafter"/>
</dbReference>
<keyword evidence="8" id="KW-0812">Transmembrane</keyword>
<dbReference type="GO" id="GO:0030295">
    <property type="term" value="F:protein kinase activator activity"/>
    <property type="evidence" value="ECO:0007669"/>
    <property type="project" value="TreeGrafter"/>
</dbReference>
<dbReference type="InterPro" id="IPR005467">
    <property type="entry name" value="His_kinase_dom"/>
</dbReference>
<dbReference type="Pfam" id="PF02518">
    <property type="entry name" value="HATPase_c"/>
    <property type="match status" value="1"/>
</dbReference>
<evidence type="ECO:0000256" key="1">
    <source>
        <dbReference type="ARBA" id="ARBA00000085"/>
    </source>
</evidence>
<dbReference type="InterPro" id="IPR035965">
    <property type="entry name" value="PAS-like_dom_sf"/>
</dbReference>
<dbReference type="RefSeq" id="WP_114464880.1">
    <property type="nucleotide sequence ID" value="NZ_QPJK01000001.1"/>
</dbReference>
<dbReference type="Gene3D" id="1.10.287.130">
    <property type="match status" value="1"/>
</dbReference>
<feature type="coiled-coil region" evidence="7">
    <location>
        <begin position="460"/>
        <end position="508"/>
    </location>
</feature>
<dbReference type="PANTHER" id="PTHR42878:SF13">
    <property type="entry name" value="HISTIDINE KINASE"/>
    <property type="match status" value="1"/>
</dbReference>
<dbReference type="SMART" id="SM00091">
    <property type="entry name" value="PAS"/>
    <property type="match status" value="1"/>
</dbReference>
<dbReference type="InterPro" id="IPR000014">
    <property type="entry name" value="PAS"/>
</dbReference>
<reference evidence="11 12" key="1">
    <citation type="submission" date="2018-07" db="EMBL/GenBank/DDBJ databases">
        <title>Genomic Encyclopedia of Type Strains, Phase IV (KMG-IV): sequencing the most valuable type-strain genomes for metagenomic binning, comparative biology and taxonomic classification.</title>
        <authorList>
            <person name="Goeker M."/>
        </authorList>
    </citation>
    <scope>NUCLEOTIDE SEQUENCE [LARGE SCALE GENOMIC DNA]</scope>
    <source>
        <strain evidence="11 12">DSM 21634</strain>
    </source>
</reference>
<dbReference type="GO" id="GO:0016020">
    <property type="term" value="C:membrane"/>
    <property type="evidence" value="ECO:0007669"/>
    <property type="project" value="UniProtKB-SubCell"/>
</dbReference>
<gene>
    <name evidence="11" type="ORF">DES41_10163</name>
</gene>
<keyword evidence="8" id="KW-1133">Transmembrane helix</keyword>
<keyword evidence="5" id="KW-0418">Kinase</keyword>
<dbReference type="InterPro" id="IPR036097">
    <property type="entry name" value="HisK_dim/P_sf"/>
</dbReference>
<dbReference type="SUPFAM" id="SSF55874">
    <property type="entry name" value="ATPase domain of HSP90 chaperone/DNA topoisomerase II/histidine kinase"/>
    <property type="match status" value="1"/>
</dbReference>
<dbReference type="EC" id="2.7.13.3" evidence="2"/>
<keyword evidence="7" id="KW-0175">Coiled coil</keyword>
<evidence type="ECO:0000313" key="11">
    <source>
        <dbReference type="EMBL" id="RCW75471.1"/>
    </source>
</evidence>
<dbReference type="SUPFAM" id="SSF55785">
    <property type="entry name" value="PYP-like sensor domain (PAS domain)"/>
    <property type="match status" value="1"/>
</dbReference>
<evidence type="ECO:0000313" key="12">
    <source>
        <dbReference type="Proteomes" id="UP000252884"/>
    </source>
</evidence>
<dbReference type="Pfam" id="PF13188">
    <property type="entry name" value="PAS_8"/>
    <property type="match status" value="1"/>
</dbReference>
<dbReference type="InterPro" id="IPR003661">
    <property type="entry name" value="HisK_dim/P_dom"/>
</dbReference>
<evidence type="ECO:0000256" key="5">
    <source>
        <dbReference type="ARBA" id="ARBA00022777"/>
    </source>
</evidence>
<dbReference type="SUPFAM" id="SSF47384">
    <property type="entry name" value="Homodimeric domain of signal transducing histidine kinase"/>
    <property type="match status" value="1"/>
</dbReference>
<evidence type="ECO:0000256" key="4">
    <source>
        <dbReference type="ARBA" id="ARBA00022679"/>
    </source>
</evidence>
<feature type="transmembrane region" description="Helical" evidence="8">
    <location>
        <begin position="12"/>
        <end position="34"/>
    </location>
</feature>
<dbReference type="CDD" id="cd00082">
    <property type="entry name" value="HisKA"/>
    <property type="match status" value="1"/>
</dbReference>
<dbReference type="NCBIfam" id="TIGR00229">
    <property type="entry name" value="sensory_box"/>
    <property type="match status" value="1"/>
</dbReference>
<dbReference type="Proteomes" id="UP000252884">
    <property type="component" value="Unassembled WGS sequence"/>
</dbReference>
<dbReference type="Gene3D" id="3.30.450.20">
    <property type="entry name" value="PAS domain"/>
    <property type="match status" value="1"/>
</dbReference>
<dbReference type="SMART" id="SM00387">
    <property type="entry name" value="HATPase_c"/>
    <property type="match status" value="1"/>
</dbReference>
<feature type="domain" description="PAS" evidence="10">
    <location>
        <begin position="351"/>
        <end position="401"/>
    </location>
</feature>
<dbReference type="GO" id="GO:0000155">
    <property type="term" value="F:phosphorelay sensor kinase activity"/>
    <property type="evidence" value="ECO:0007669"/>
    <property type="project" value="InterPro"/>
</dbReference>
<dbReference type="EMBL" id="QPJK01000001">
    <property type="protein sequence ID" value="RCW75471.1"/>
    <property type="molecule type" value="Genomic_DNA"/>
</dbReference>
<accession>A0A368Y5C4</accession>
<dbReference type="Gene3D" id="3.30.565.10">
    <property type="entry name" value="Histidine kinase-like ATPase, C-terminal domain"/>
    <property type="match status" value="1"/>
</dbReference>
<dbReference type="CDD" id="cd00130">
    <property type="entry name" value="PAS"/>
    <property type="match status" value="1"/>
</dbReference>
<organism evidence="11 12">
    <name type="scientific">Pseudorhodoferax soli</name>
    <dbReference type="NCBI Taxonomy" id="545864"/>
    <lineage>
        <taxon>Bacteria</taxon>
        <taxon>Pseudomonadati</taxon>
        <taxon>Pseudomonadota</taxon>
        <taxon>Betaproteobacteria</taxon>
        <taxon>Burkholderiales</taxon>
        <taxon>Comamonadaceae</taxon>
    </lineage>
</organism>
<evidence type="ECO:0000256" key="7">
    <source>
        <dbReference type="SAM" id="Coils"/>
    </source>
</evidence>
<feature type="domain" description="Histidine kinase" evidence="9">
    <location>
        <begin position="524"/>
        <end position="756"/>
    </location>
</feature>
<dbReference type="InterPro" id="IPR036890">
    <property type="entry name" value="HATPase_C_sf"/>
</dbReference>
<evidence type="ECO:0000256" key="8">
    <source>
        <dbReference type="SAM" id="Phobius"/>
    </source>
</evidence>
<name>A0A368Y5C4_9BURK</name>
<evidence type="ECO:0000256" key="3">
    <source>
        <dbReference type="ARBA" id="ARBA00022553"/>
    </source>
</evidence>
<dbReference type="InterPro" id="IPR003594">
    <property type="entry name" value="HATPase_dom"/>
</dbReference>
<comment type="caution">
    <text evidence="11">The sequence shown here is derived from an EMBL/GenBank/DDBJ whole genome shotgun (WGS) entry which is preliminary data.</text>
</comment>
<dbReference type="OrthoDB" id="9812260at2"/>
<dbReference type="AlphaFoldDB" id="A0A368Y5C4"/>
<dbReference type="GO" id="GO:0007234">
    <property type="term" value="P:osmosensory signaling via phosphorelay pathway"/>
    <property type="evidence" value="ECO:0007669"/>
    <property type="project" value="TreeGrafter"/>
</dbReference>
<proteinExistence type="predicted"/>
<dbReference type="PANTHER" id="PTHR42878">
    <property type="entry name" value="TWO-COMPONENT HISTIDINE KINASE"/>
    <property type="match status" value="1"/>
</dbReference>
<evidence type="ECO:0000259" key="9">
    <source>
        <dbReference type="PROSITE" id="PS50109"/>
    </source>
</evidence>
<keyword evidence="6 8" id="KW-0472">Membrane</keyword>
<comment type="catalytic activity">
    <reaction evidence="1">
        <text>ATP + protein L-histidine = ADP + protein N-phospho-L-histidine.</text>
        <dbReference type="EC" id="2.7.13.3"/>
    </reaction>
</comment>
<dbReference type="PRINTS" id="PR00344">
    <property type="entry name" value="BCTRLSENSOR"/>
</dbReference>
<dbReference type="PROSITE" id="PS50109">
    <property type="entry name" value="HIS_KIN"/>
    <property type="match status" value="1"/>
</dbReference>
<evidence type="ECO:0000259" key="10">
    <source>
        <dbReference type="PROSITE" id="PS50112"/>
    </source>
</evidence>
<dbReference type="PROSITE" id="PS50112">
    <property type="entry name" value="PAS"/>
    <property type="match status" value="1"/>
</dbReference>
<keyword evidence="3" id="KW-0597">Phosphoprotein</keyword>
<protein>
    <recommendedName>
        <fullName evidence="2">histidine kinase</fullName>
        <ecNumber evidence="2">2.7.13.3</ecNumber>
    </recommendedName>
</protein>